<name>A0A397IH93_9GLOM</name>
<dbReference type="AlphaFoldDB" id="A0A397IH93"/>
<keyword evidence="2" id="KW-1185">Reference proteome</keyword>
<dbReference type="OrthoDB" id="2341187at2759"/>
<proteinExistence type="predicted"/>
<evidence type="ECO:0000313" key="2">
    <source>
        <dbReference type="Proteomes" id="UP000266861"/>
    </source>
</evidence>
<accession>A0A397IH93</accession>
<sequence length="208" mass="24087">MGCRLPYLISKITIKEYNNFLGRQESSGYKYQRNNNFDVYIIDMSVEEHDSVVELIQRYFNAPNNNIIVDPPIEVSGDRFHFSPFGMGELIAPDVSIYPNENYVQQPRIPYPGPPPGSKKGKVHARIIIMDESKYREWAFGTLTTFLLRVMHLTSLYLELISRLHKYSESADEKDEYVPRVPLAITAVNFSIDLYQIQQKVLSMQDND</sequence>
<gene>
    <name evidence="1" type="ORF">Glove_216g14</name>
</gene>
<organism evidence="1 2">
    <name type="scientific">Diversispora epigaea</name>
    <dbReference type="NCBI Taxonomy" id="1348612"/>
    <lineage>
        <taxon>Eukaryota</taxon>
        <taxon>Fungi</taxon>
        <taxon>Fungi incertae sedis</taxon>
        <taxon>Mucoromycota</taxon>
        <taxon>Glomeromycotina</taxon>
        <taxon>Glomeromycetes</taxon>
        <taxon>Diversisporales</taxon>
        <taxon>Diversisporaceae</taxon>
        <taxon>Diversispora</taxon>
    </lineage>
</organism>
<reference evidence="1 2" key="1">
    <citation type="submission" date="2018-08" db="EMBL/GenBank/DDBJ databases">
        <title>Genome and evolution of the arbuscular mycorrhizal fungus Diversispora epigaea (formerly Glomus versiforme) and its bacterial endosymbionts.</title>
        <authorList>
            <person name="Sun X."/>
            <person name="Fei Z."/>
            <person name="Harrison M."/>
        </authorList>
    </citation>
    <scope>NUCLEOTIDE SEQUENCE [LARGE SCALE GENOMIC DNA]</scope>
    <source>
        <strain evidence="1 2">IT104</strain>
    </source>
</reference>
<dbReference type="EMBL" id="PQFF01000201">
    <property type="protein sequence ID" value="RHZ75339.1"/>
    <property type="molecule type" value="Genomic_DNA"/>
</dbReference>
<comment type="caution">
    <text evidence="1">The sequence shown here is derived from an EMBL/GenBank/DDBJ whole genome shotgun (WGS) entry which is preliminary data.</text>
</comment>
<evidence type="ECO:0000313" key="1">
    <source>
        <dbReference type="EMBL" id="RHZ75339.1"/>
    </source>
</evidence>
<protein>
    <submittedName>
        <fullName evidence="1">Uncharacterized protein</fullName>
    </submittedName>
</protein>
<dbReference type="Proteomes" id="UP000266861">
    <property type="component" value="Unassembled WGS sequence"/>
</dbReference>